<feature type="transmembrane region" description="Helical" evidence="1">
    <location>
        <begin position="96"/>
        <end position="114"/>
    </location>
</feature>
<feature type="transmembrane region" description="Helical" evidence="1">
    <location>
        <begin position="33"/>
        <end position="51"/>
    </location>
</feature>
<organism evidence="2 3">
    <name type="scientific">Mucilaginibacter auburnensis</name>
    <dbReference type="NCBI Taxonomy" id="1457233"/>
    <lineage>
        <taxon>Bacteria</taxon>
        <taxon>Pseudomonadati</taxon>
        <taxon>Bacteroidota</taxon>
        <taxon>Sphingobacteriia</taxon>
        <taxon>Sphingobacteriales</taxon>
        <taxon>Sphingobacteriaceae</taxon>
        <taxon>Mucilaginibacter</taxon>
    </lineage>
</organism>
<dbReference type="RefSeq" id="WP_100339446.1">
    <property type="nucleotide sequence ID" value="NZ_PGFJ01000001.1"/>
</dbReference>
<keyword evidence="1" id="KW-0472">Membrane</keyword>
<feature type="transmembrane region" description="Helical" evidence="1">
    <location>
        <begin position="66"/>
        <end position="84"/>
    </location>
</feature>
<sequence length="226" mass="26800">MSKYFTLYTSAELICFITALVCLLSVKERYWRFFIAFMFLTCLVEFVATPLKEMYKADPKPENSNAWIYNLLLLLQIGTFLMMFYNLIGKYIQSKIIIFTGLVILLSLYGYELLTNQHGFYDYNVLTYSALSVIMILYSLYYYYLLLNKEEYTDLKALPEFWWTTGILFFFFGTTAINLFYRLLVSVSVSAVNTMYIFYINNILIVILYGCWTYAFICKRWMTSNK</sequence>
<feature type="transmembrane region" description="Helical" evidence="1">
    <location>
        <begin position="126"/>
        <end position="145"/>
    </location>
</feature>
<dbReference type="EMBL" id="PGFJ01000001">
    <property type="protein sequence ID" value="PJJ83157.1"/>
    <property type="molecule type" value="Genomic_DNA"/>
</dbReference>
<gene>
    <name evidence="2" type="ORF">CLV57_0135</name>
</gene>
<comment type="caution">
    <text evidence="2">The sequence shown here is derived from an EMBL/GenBank/DDBJ whole genome shotgun (WGS) entry which is preliminary data.</text>
</comment>
<keyword evidence="3" id="KW-1185">Reference proteome</keyword>
<dbReference type="OrthoDB" id="649648at2"/>
<feature type="transmembrane region" description="Helical" evidence="1">
    <location>
        <begin position="196"/>
        <end position="217"/>
    </location>
</feature>
<dbReference type="AlphaFoldDB" id="A0A2H9VQN3"/>
<evidence type="ECO:0000256" key="1">
    <source>
        <dbReference type="SAM" id="Phobius"/>
    </source>
</evidence>
<proteinExistence type="predicted"/>
<name>A0A2H9VQN3_9SPHI</name>
<feature type="transmembrane region" description="Helical" evidence="1">
    <location>
        <begin position="161"/>
        <end position="184"/>
    </location>
</feature>
<dbReference type="Proteomes" id="UP000242687">
    <property type="component" value="Unassembled WGS sequence"/>
</dbReference>
<evidence type="ECO:0000313" key="2">
    <source>
        <dbReference type="EMBL" id="PJJ83157.1"/>
    </source>
</evidence>
<reference evidence="2 3" key="1">
    <citation type="submission" date="2017-11" db="EMBL/GenBank/DDBJ databases">
        <title>Genomic Encyclopedia of Archaeal and Bacterial Type Strains, Phase II (KMG-II): From Individual Species to Whole Genera.</title>
        <authorList>
            <person name="Goeker M."/>
        </authorList>
    </citation>
    <scope>NUCLEOTIDE SEQUENCE [LARGE SCALE GENOMIC DNA]</scope>
    <source>
        <strain evidence="2 3">DSM 28175</strain>
    </source>
</reference>
<feature type="transmembrane region" description="Helical" evidence="1">
    <location>
        <begin position="6"/>
        <end position="26"/>
    </location>
</feature>
<keyword evidence="1" id="KW-0812">Transmembrane</keyword>
<protein>
    <submittedName>
        <fullName evidence="2">Uncharacterized protein</fullName>
    </submittedName>
</protein>
<accession>A0A2H9VQN3</accession>
<keyword evidence="1" id="KW-1133">Transmembrane helix</keyword>
<evidence type="ECO:0000313" key="3">
    <source>
        <dbReference type="Proteomes" id="UP000242687"/>
    </source>
</evidence>